<dbReference type="InterPro" id="IPR036909">
    <property type="entry name" value="Cyt_c-like_dom_sf"/>
</dbReference>
<evidence type="ECO:0000256" key="5">
    <source>
        <dbReference type="SAM" id="SignalP"/>
    </source>
</evidence>
<reference evidence="7 8" key="1">
    <citation type="submission" date="2016-10" db="EMBL/GenBank/DDBJ databases">
        <authorList>
            <person name="de Groot N.N."/>
        </authorList>
    </citation>
    <scope>NUCLEOTIDE SEQUENCE [LARGE SCALE GENOMIC DNA]</scope>
    <source>
        <strain evidence="7 8">EP1-55-1</strain>
    </source>
</reference>
<dbReference type="OrthoDB" id="5340148at2"/>
<keyword evidence="1 4" id="KW-0349">Heme</keyword>
<sequence>MKKITLALMLAGAASLAMADGAALFKKCAGCHGAHGEKHALGKSAVIAGMDVATIEKDLKGYKAGTLNKHGMGMLMKGQVASLSDADIKALAEYIHGLK</sequence>
<proteinExistence type="predicted"/>
<accession>A0A1I5MEQ0</accession>
<evidence type="ECO:0000313" key="8">
    <source>
        <dbReference type="Proteomes" id="UP000199227"/>
    </source>
</evidence>
<dbReference type="Gene3D" id="1.10.760.10">
    <property type="entry name" value="Cytochrome c-like domain"/>
    <property type="match status" value="1"/>
</dbReference>
<dbReference type="GO" id="GO:0009055">
    <property type="term" value="F:electron transfer activity"/>
    <property type="evidence" value="ECO:0007669"/>
    <property type="project" value="InterPro"/>
</dbReference>
<evidence type="ECO:0000256" key="2">
    <source>
        <dbReference type="ARBA" id="ARBA00022723"/>
    </source>
</evidence>
<dbReference type="Pfam" id="PF00034">
    <property type="entry name" value="Cytochrom_C"/>
    <property type="match status" value="1"/>
</dbReference>
<feature type="domain" description="Cytochrome c" evidence="6">
    <location>
        <begin position="16"/>
        <end position="99"/>
    </location>
</feature>
<dbReference type="Proteomes" id="UP000199227">
    <property type="component" value="Unassembled WGS sequence"/>
</dbReference>
<keyword evidence="8" id="KW-1185">Reference proteome</keyword>
<dbReference type="SUPFAM" id="SSF46626">
    <property type="entry name" value="Cytochrome c"/>
    <property type="match status" value="1"/>
</dbReference>
<feature type="chain" id="PRO_5011453612" evidence="5">
    <location>
        <begin position="20"/>
        <end position="99"/>
    </location>
</feature>
<evidence type="ECO:0000256" key="3">
    <source>
        <dbReference type="ARBA" id="ARBA00023004"/>
    </source>
</evidence>
<dbReference type="InterPro" id="IPR009056">
    <property type="entry name" value="Cyt_c-like_dom"/>
</dbReference>
<evidence type="ECO:0000256" key="1">
    <source>
        <dbReference type="ARBA" id="ARBA00022617"/>
    </source>
</evidence>
<dbReference type="RefSeq" id="WP_092911133.1">
    <property type="nucleotide sequence ID" value="NZ_CP136592.1"/>
</dbReference>
<keyword evidence="2 4" id="KW-0479">Metal-binding</keyword>
<dbReference type="EMBL" id="FOXB01000005">
    <property type="protein sequence ID" value="SFP07421.1"/>
    <property type="molecule type" value="Genomic_DNA"/>
</dbReference>
<dbReference type="PROSITE" id="PS51007">
    <property type="entry name" value="CYTC"/>
    <property type="match status" value="1"/>
</dbReference>
<dbReference type="STRING" id="223786.SAMN05216234_105119"/>
<dbReference type="AlphaFoldDB" id="A0A1I5MEQ0"/>
<evidence type="ECO:0000313" key="7">
    <source>
        <dbReference type="EMBL" id="SFP07421.1"/>
    </source>
</evidence>
<evidence type="ECO:0000259" key="6">
    <source>
        <dbReference type="PROSITE" id="PS51007"/>
    </source>
</evidence>
<protein>
    <submittedName>
        <fullName evidence="7">Cytochrome c553</fullName>
    </submittedName>
</protein>
<dbReference type="GO" id="GO:0046872">
    <property type="term" value="F:metal ion binding"/>
    <property type="evidence" value="ECO:0007669"/>
    <property type="project" value="UniProtKB-KW"/>
</dbReference>
<feature type="signal peptide" evidence="5">
    <location>
        <begin position="1"/>
        <end position="19"/>
    </location>
</feature>
<dbReference type="GO" id="GO:0020037">
    <property type="term" value="F:heme binding"/>
    <property type="evidence" value="ECO:0007669"/>
    <property type="project" value="InterPro"/>
</dbReference>
<evidence type="ECO:0000256" key="4">
    <source>
        <dbReference type="PROSITE-ProRule" id="PRU00433"/>
    </source>
</evidence>
<gene>
    <name evidence="7" type="ORF">SAMN05216234_105119</name>
</gene>
<keyword evidence="3 4" id="KW-0408">Iron</keyword>
<keyword evidence="5" id="KW-0732">Signal</keyword>
<name>A0A1I5MEQ0_9BACT</name>
<organism evidence="7 8">
    <name type="scientific">Hydrogenimonas thermophila</name>
    <dbReference type="NCBI Taxonomy" id="223786"/>
    <lineage>
        <taxon>Bacteria</taxon>
        <taxon>Pseudomonadati</taxon>
        <taxon>Campylobacterota</taxon>
        <taxon>Epsilonproteobacteria</taxon>
        <taxon>Campylobacterales</taxon>
        <taxon>Hydrogenimonadaceae</taxon>
        <taxon>Hydrogenimonas</taxon>
    </lineage>
</organism>